<dbReference type="GO" id="GO:0003700">
    <property type="term" value="F:DNA-binding transcription factor activity"/>
    <property type="evidence" value="ECO:0007669"/>
    <property type="project" value="TreeGrafter"/>
</dbReference>
<dbReference type="Gene3D" id="1.10.260.40">
    <property type="entry name" value="lambda repressor-like DNA-binding domains"/>
    <property type="match status" value="1"/>
</dbReference>
<dbReference type="PANTHER" id="PTHR30146:SF153">
    <property type="entry name" value="LACTOSE OPERON REPRESSOR"/>
    <property type="match status" value="1"/>
</dbReference>
<proteinExistence type="predicted"/>
<dbReference type="Pfam" id="PF00356">
    <property type="entry name" value="LacI"/>
    <property type="match status" value="1"/>
</dbReference>
<dbReference type="InterPro" id="IPR010982">
    <property type="entry name" value="Lambda_DNA-bd_dom_sf"/>
</dbReference>
<dbReference type="PANTHER" id="PTHR30146">
    <property type="entry name" value="LACI-RELATED TRANSCRIPTIONAL REPRESSOR"/>
    <property type="match status" value="1"/>
</dbReference>
<dbReference type="PROSITE" id="PS00356">
    <property type="entry name" value="HTH_LACI_1"/>
    <property type="match status" value="1"/>
</dbReference>
<evidence type="ECO:0000259" key="4">
    <source>
        <dbReference type="PROSITE" id="PS50932"/>
    </source>
</evidence>
<protein>
    <submittedName>
        <fullName evidence="5">LacI family transcriptional regulator</fullName>
    </submittedName>
</protein>
<organism evidence="5 6">
    <name type="scientific">Microlunatus soli</name>
    <dbReference type="NCBI Taxonomy" id="630515"/>
    <lineage>
        <taxon>Bacteria</taxon>
        <taxon>Bacillati</taxon>
        <taxon>Actinomycetota</taxon>
        <taxon>Actinomycetes</taxon>
        <taxon>Propionibacteriales</taxon>
        <taxon>Propionibacteriaceae</taxon>
        <taxon>Microlunatus</taxon>
    </lineage>
</organism>
<dbReference type="PROSITE" id="PS50932">
    <property type="entry name" value="HTH_LACI_2"/>
    <property type="match status" value="1"/>
</dbReference>
<dbReference type="InterPro" id="IPR046335">
    <property type="entry name" value="LacI/GalR-like_sensor"/>
</dbReference>
<dbReference type="CDD" id="cd01392">
    <property type="entry name" value="HTH_LacI"/>
    <property type="match status" value="1"/>
</dbReference>
<dbReference type="Proteomes" id="UP000199103">
    <property type="component" value="Chromosome I"/>
</dbReference>
<dbReference type="InterPro" id="IPR028082">
    <property type="entry name" value="Peripla_BP_I"/>
</dbReference>
<dbReference type="OrthoDB" id="3252032at2"/>
<dbReference type="Pfam" id="PF13377">
    <property type="entry name" value="Peripla_BP_3"/>
    <property type="match status" value="1"/>
</dbReference>
<dbReference type="AlphaFoldDB" id="A0A1H1P1B0"/>
<evidence type="ECO:0000256" key="3">
    <source>
        <dbReference type="ARBA" id="ARBA00023163"/>
    </source>
</evidence>
<accession>A0A1H1P1B0</accession>
<dbReference type="Gene3D" id="3.40.50.2300">
    <property type="match status" value="2"/>
</dbReference>
<evidence type="ECO:0000313" key="6">
    <source>
        <dbReference type="Proteomes" id="UP000199103"/>
    </source>
</evidence>
<dbReference type="SUPFAM" id="SSF47413">
    <property type="entry name" value="lambda repressor-like DNA-binding domains"/>
    <property type="match status" value="1"/>
</dbReference>
<keyword evidence="2" id="KW-0238">DNA-binding</keyword>
<dbReference type="EMBL" id="LT629772">
    <property type="protein sequence ID" value="SDS04399.1"/>
    <property type="molecule type" value="Genomic_DNA"/>
</dbReference>
<dbReference type="CDD" id="cd06267">
    <property type="entry name" value="PBP1_LacI_sugar_binding-like"/>
    <property type="match status" value="1"/>
</dbReference>
<keyword evidence="1" id="KW-0805">Transcription regulation</keyword>
<keyword evidence="3" id="KW-0804">Transcription</keyword>
<dbReference type="RefSeq" id="WP_091519945.1">
    <property type="nucleotide sequence ID" value="NZ_LT629772.1"/>
</dbReference>
<evidence type="ECO:0000256" key="2">
    <source>
        <dbReference type="ARBA" id="ARBA00023125"/>
    </source>
</evidence>
<feature type="domain" description="HTH lacI-type" evidence="4">
    <location>
        <begin position="7"/>
        <end position="66"/>
    </location>
</feature>
<dbReference type="InterPro" id="IPR000843">
    <property type="entry name" value="HTH_LacI"/>
</dbReference>
<reference evidence="5 6" key="1">
    <citation type="submission" date="2016-10" db="EMBL/GenBank/DDBJ databases">
        <authorList>
            <person name="de Groot N.N."/>
        </authorList>
    </citation>
    <scope>NUCLEOTIDE SEQUENCE [LARGE SCALE GENOMIC DNA]</scope>
    <source>
        <strain evidence="5 6">DSM 21800</strain>
    </source>
</reference>
<gene>
    <name evidence="5" type="ORF">SAMN04489812_0707</name>
</gene>
<sequence>MATGKRITLRDIAAAAGVSAPTVSNVLNGNDQRGKVRISDATRTRILRVADELGYTPSLLGQSIRLGRTNQVCVVPLNLYSPWTEALVDAVTGACRTAGKRPLILADGDWSAFLAGQGADGAVIEESVLADGDLDKLRRLAGSGISIVLFHSAAEPDDIDVIRRPILPALHTALRDLTTRHRRIAVLTGDAASTDDERLLEFRDVIAEAGLPLDPDLIRSTGADRYLAFRQAMELLQSEDPPTAIFGTQDLSAIGALWAAQRLGLGVPDDLEIIGIGNTPESLQTDPQLSSVGPPHYFDKVAELLIQRLNGDGPAERLHVYPAEIWHRGTTRAGRPSSKG</sequence>
<evidence type="ECO:0000256" key="1">
    <source>
        <dbReference type="ARBA" id="ARBA00023015"/>
    </source>
</evidence>
<evidence type="ECO:0000313" key="5">
    <source>
        <dbReference type="EMBL" id="SDS04399.1"/>
    </source>
</evidence>
<dbReference type="GO" id="GO:0000976">
    <property type="term" value="F:transcription cis-regulatory region binding"/>
    <property type="evidence" value="ECO:0007669"/>
    <property type="project" value="TreeGrafter"/>
</dbReference>
<dbReference type="SUPFAM" id="SSF53822">
    <property type="entry name" value="Periplasmic binding protein-like I"/>
    <property type="match status" value="1"/>
</dbReference>
<name>A0A1H1P1B0_9ACTN</name>
<dbReference type="STRING" id="630515.SAMN04489812_0707"/>
<keyword evidence="6" id="KW-1185">Reference proteome</keyword>
<dbReference type="SMART" id="SM00354">
    <property type="entry name" value="HTH_LACI"/>
    <property type="match status" value="1"/>
</dbReference>